<dbReference type="InterPro" id="IPR000863">
    <property type="entry name" value="Sulfotransferase_dom"/>
</dbReference>
<keyword evidence="5" id="KW-1185">Reference proteome</keyword>
<evidence type="ECO:0000256" key="2">
    <source>
        <dbReference type="ARBA" id="ARBA00023180"/>
    </source>
</evidence>
<dbReference type="EMBL" id="JBHSQI010000002">
    <property type="protein sequence ID" value="MFC6152716.1"/>
    <property type="molecule type" value="Genomic_DNA"/>
</dbReference>
<comment type="caution">
    <text evidence="4">The sequence shown here is derived from an EMBL/GenBank/DDBJ whole genome shotgun (WGS) entry which is preliminary data.</text>
</comment>
<protein>
    <submittedName>
        <fullName evidence="4">Sulfotransferase domain-containing protein</fullName>
    </submittedName>
</protein>
<evidence type="ECO:0000313" key="5">
    <source>
        <dbReference type="Proteomes" id="UP001596098"/>
    </source>
</evidence>
<dbReference type="Proteomes" id="UP001596098">
    <property type="component" value="Unassembled WGS sequence"/>
</dbReference>
<feature type="domain" description="Sulfotransferase" evidence="3">
    <location>
        <begin position="49"/>
        <end position="260"/>
    </location>
</feature>
<accession>A0ABW1QW52</accession>
<dbReference type="PANTHER" id="PTHR10605">
    <property type="entry name" value="HEPARAN SULFATE SULFOTRANSFERASE"/>
    <property type="match status" value="1"/>
</dbReference>
<reference evidence="5" key="1">
    <citation type="journal article" date="2019" name="Int. J. Syst. Evol. Microbiol.">
        <title>The Global Catalogue of Microorganisms (GCM) 10K type strain sequencing project: providing services to taxonomists for standard genome sequencing and annotation.</title>
        <authorList>
            <consortium name="The Broad Institute Genomics Platform"/>
            <consortium name="The Broad Institute Genome Sequencing Center for Infectious Disease"/>
            <person name="Wu L."/>
            <person name="Ma J."/>
        </authorList>
    </citation>
    <scope>NUCLEOTIDE SEQUENCE [LARGE SCALE GENOMIC DNA]</scope>
    <source>
        <strain evidence="5">DFY28</strain>
    </source>
</reference>
<organism evidence="4 5">
    <name type="scientific">Nocardioides yefusunii</name>
    <dbReference type="NCBI Taxonomy" id="2500546"/>
    <lineage>
        <taxon>Bacteria</taxon>
        <taxon>Bacillati</taxon>
        <taxon>Actinomycetota</taxon>
        <taxon>Actinomycetes</taxon>
        <taxon>Propionibacteriales</taxon>
        <taxon>Nocardioidaceae</taxon>
        <taxon>Nocardioides</taxon>
    </lineage>
</organism>
<dbReference type="Gene3D" id="3.40.50.300">
    <property type="entry name" value="P-loop containing nucleotide triphosphate hydrolases"/>
    <property type="match status" value="1"/>
</dbReference>
<evidence type="ECO:0000256" key="1">
    <source>
        <dbReference type="ARBA" id="ARBA00022679"/>
    </source>
</evidence>
<sequence length="321" mass="36145">MPSVVPTALTPTLPSLSQLKDRSPRWAKDLANVSTRAAALATVADRPGPDFLITGTKRGGTTSLFNYLLMHPGVLGLFPESRGKKSTDFFFADDQHSESWYRSHFHTRRHRERIERRLGYAPVGGEASPYYLWDPRIAGKVAAQYPGVKALVLLRDPVERAWSHYQERTQNGVEPLGFAEALAAEPARLEGEIDRMLADPTYHSTSHDWYSYRSRGIYLPQLQNWLTHFHRDQVLVLRSEDMYGDVQGVFDQVSEFLGLDRVTLPTTRTFNASHRKSSVPEPVRSELAEFYAPHNLALEDFLGFDLDWTSPDSAGDADGLG</sequence>
<keyword evidence="1" id="KW-0808">Transferase</keyword>
<evidence type="ECO:0000313" key="4">
    <source>
        <dbReference type="EMBL" id="MFC6152716.1"/>
    </source>
</evidence>
<name>A0ABW1QW52_9ACTN</name>
<dbReference type="InterPro" id="IPR037359">
    <property type="entry name" value="NST/OST"/>
</dbReference>
<dbReference type="RefSeq" id="WP_128219634.1">
    <property type="nucleotide sequence ID" value="NZ_CP034929.1"/>
</dbReference>
<dbReference type="InterPro" id="IPR027417">
    <property type="entry name" value="P-loop_NTPase"/>
</dbReference>
<dbReference type="PANTHER" id="PTHR10605:SF56">
    <property type="entry name" value="BIFUNCTIONAL HEPARAN SULFATE N-DEACETYLASE_N-SULFOTRANSFERASE"/>
    <property type="match status" value="1"/>
</dbReference>
<keyword evidence="2" id="KW-0325">Glycoprotein</keyword>
<gene>
    <name evidence="4" type="ORF">ACFPWU_03430</name>
</gene>
<evidence type="ECO:0000259" key="3">
    <source>
        <dbReference type="Pfam" id="PF00685"/>
    </source>
</evidence>
<dbReference type="SUPFAM" id="SSF52540">
    <property type="entry name" value="P-loop containing nucleoside triphosphate hydrolases"/>
    <property type="match status" value="1"/>
</dbReference>
<dbReference type="Pfam" id="PF00685">
    <property type="entry name" value="Sulfotransfer_1"/>
    <property type="match status" value="1"/>
</dbReference>
<proteinExistence type="predicted"/>